<proteinExistence type="predicted"/>
<dbReference type="InterPro" id="IPR013597">
    <property type="entry name" value="Mat_intron_G2"/>
</dbReference>
<evidence type="ECO:0000259" key="1">
    <source>
        <dbReference type="Pfam" id="PF08388"/>
    </source>
</evidence>
<name>A0ABY4CIE3_9BACL</name>
<gene>
    <name evidence="2" type="ORF">LSG31_19750</name>
</gene>
<dbReference type="Proteomes" id="UP000830167">
    <property type="component" value="Chromosome"/>
</dbReference>
<evidence type="ECO:0000313" key="2">
    <source>
        <dbReference type="EMBL" id="UOF90074.1"/>
    </source>
</evidence>
<evidence type="ECO:0000313" key="3">
    <source>
        <dbReference type="Proteomes" id="UP000830167"/>
    </source>
</evidence>
<organism evidence="2 3">
    <name type="scientific">Fodinisporobacter ferrooxydans</name>
    <dbReference type="NCBI Taxonomy" id="2901836"/>
    <lineage>
        <taxon>Bacteria</taxon>
        <taxon>Bacillati</taxon>
        <taxon>Bacillota</taxon>
        <taxon>Bacilli</taxon>
        <taxon>Bacillales</taxon>
        <taxon>Alicyclobacillaceae</taxon>
        <taxon>Fodinisporobacter</taxon>
    </lineage>
</organism>
<dbReference type="Pfam" id="PF08388">
    <property type="entry name" value="GIIM"/>
    <property type="match status" value="1"/>
</dbReference>
<keyword evidence="3" id="KW-1185">Reference proteome</keyword>
<protein>
    <recommendedName>
        <fullName evidence="1">Group II intron maturase-specific domain-containing protein</fullName>
    </recommendedName>
</protein>
<dbReference type="EMBL" id="CP089291">
    <property type="protein sequence ID" value="UOF90074.1"/>
    <property type="molecule type" value="Genomic_DNA"/>
</dbReference>
<feature type="domain" description="Group II intron maturase-specific" evidence="1">
    <location>
        <begin position="1"/>
        <end position="59"/>
    </location>
</feature>
<sequence>MRQTIRDWYVQLKSDKTLEDLSKMFNPVLRGWVNYYGRFYKSELYSVYRRMNRALMASIKDIESGASERWTGLAGLLRESQRYSCSGRWGF</sequence>
<accession>A0ABY4CIE3</accession>
<reference evidence="2" key="1">
    <citation type="submission" date="2021-12" db="EMBL/GenBank/DDBJ databases">
        <title>Alicyclobacillaceae gen. nov., sp. nov., isolated from chalcocite enrichment system.</title>
        <authorList>
            <person name="Jiang Z."/>
        </authorList>
    </citation>
    <scope>NUCLEOTIDE SEQUENCE</scope>
    <source>
        <strain evidence="2">MYW30-H2</strain>
    </source>
</reference>
<dbReference type="RefSeq" id="WP_347436766.1">
    <property type="nucleotide sequence ID" value="NZ_CP089291.1"/>
</dbReference>